<name>G8DLY7_AURAU</name>
<accession>G8DLY7</accession>
<proteinExistence type="predicted"/>
<sequence>MKIIKSSSNNELTLYISLACPINQNTLGKINSQLNKYAPNYQALWTWVFVAGKYYTVSSPKTYQPSLYKKNKNIISQKIKIFSTQYNPNFSEIILICKFSSPRKITKS</sequence>
<dbReference type="EMBL" id="HQ694729">
    <property type="protein sequence ID" value="ADY15473.1"/>
    <property type="molecule type" value="Genomic_DNA"/>
</dbReference>
<reference evidence="1" key="1">
    <citation type="journal article" date="2012" name="Mol. Phylogenet. Evol.">
        <title>Estimation of divergence times in cnidarian evolution based on mitochondrial protein-coding genes and the fossil record.</title>
        <authorList>
            <person name="Park E."/>
            <person name="Hwang D.S."/>
            <person name="Lee J.S."/>
            <person name="Song J.I."/>
            <person name="Seo T.K."/>
            <person name="Won Y.J."/>
        </authorList>
    </citation>
    <scope>NUCLEOTIDE SEQUENCE</scope>
</reference>
<keyword evidence="1" id="KW-0496">Mitochondrion</keyword>
<protein>
    <submittedName>
        <fullName evidence="1">Uncharacterized protein</fullName>
    </submittedName>
</protein>
<dbReference type="AlphaFoldDB" id="G8DLY7"/>
<evidence type="ECO:0000313" key="1">
    <source>
        <dbReference type="EMBL" id="ADY15473.1"/>
    </source>
</evidence>
<organism evidence="1">
    <name type="scientific">Aurelia aurita</name>
    <name type="common">Moon jellyfish</name>
    <name type="synonym">Medusa aurita</name>
    <dbReference type="NCBI Taxonomy" id="6145"/>
    <lineage>
        <taxon>Eukaryota</taxon>
        <taxon>Metazoa</taxon>
        <taxon>Cnidaria</taxon>
        <taxon>Scyphozoa</taxon>
        <taxon>Semaeostomeae</taxon>
        <taxon>Ulmaridae</taxon>
        <taxon>Aurelia</taxon>
    </lineage>
</organism>
<geneLocation type="mitochondrion" evidence="1"/>